<keyword evidence="2" id="KW-0813">Transport</keyword>
<evidence type="ECO:0000313" key="8">
    <source>
        <dbReference type="Proteomes" id="UP000197065"/>
    </source>
</evidence>
<name>A0A212S2U9_9PROT</name>
<dbReference type="EMBL" id="FYEH01000021">
    <property type="protein sequence ID" value="SNB79506.1"/>
    <property type="molecule type" value="Genomic_DNA"/>
</dbReference>
<dbReference type="AlphaFoldDB" id="A0A212S2U9"/>
<dbReference type="InterPro" id="IPR000709">
    <property type="entry name" value="Leu_Ile_Val-bd"/>
</dbReference>
<dbReference type="SUPFAM" id="SSF53822">
    <property type="entry name" value="Periplasmic binding protein-like I"/>
    <property type="match status" value="1"/>
</dbReference>
<feature type="signal peptide" evidence="5">
    <location>
        <begin position="1"/>
        <end position="19"/>
    </location>
</feature>
<dbReference type="Gene3D" id="3.40.50.2300">
    <property type="match status" value="2"/>
</dbReference>
<evidence type="ECO:0000256" key="4">
    <source>
        <dbReference type="ARBA" id="ARBA00022970"/>
    </source>
</evidence>
<proteinExistence type="inferred from homology"/>
<organism evidence="7 8">
    <name type="scientific">Arboricoccus pini</name>
    <dbReference type="NCBI Taxonomy" id="1963835"/>
    <lineage>
        <taxon>Bacteria</taxon>
        <taxon>Pseudomonadati</taxon>
        <taxon>Pseudomonadota</taxon>
        <taxon>Alphaproteobacteria</taxon>
        <taxon>Geminicoccales</taxon>
        <taxon>Geminicoccaceae</taxon>
        <taxon>Arboricoccus</taxon>
    </lineage>
</organism>
<dbReference type="InterPro" id="IPR006311">
    <property type="entry name" value="TAT_signal"/>
</dbReference>
<dbReference type="CDD" id="cd06356">
    <property type="entry name" value="PBP1_amide_urea_BP-like"/>
    <property type="match status" value="1"/>
</dbReference>
<dbReference type="Pfam" id="PF13458">
    <property type="entry name" value="Peripla_BP_6"/>
    <property type="match status" value="1"/>
</dbReference>
<dbReference type="GO" id="GO:0006865">
    <property type="term" value="P:amino acid transport"/>
    <property type="evidence" value="ECO:0007669"/>
    <property type="project" value="UniProtKB-KW"/>
</dbReference>
<dbReference type="PRINTS" id="PR00337">
    <property type="entry name" value="LEUILEVALBP"/>
</dbReference>
<evidence type="ECO:0000256" key="3">
    <source>
        <dbReference type="ARBA" id="ARBA00022729"/>
    </source>
</evidence>
<feature type="domain" description="Leucine-binding protein" evidence="6">
    <location>
        <begin position="38"/>
        <end position="376"/>
    </location>
</feature>
<gene>
    <name evidence="7" type="ORF">SAMN07250955_12134</name>
</gene>
<evidence type="ECO:0000313" key="7">
    <source>
        <dbReference type="EMBL" id="SNB79506.1"/>
    </source>
</evidence>
<sequence>MVVMRLGRRTLLKGGSALAAGAVAMPFIARNGLAADAPIKVGSLLDLSGPIGLSGQSMIKTVQLAVDDINAAGGLLGRKVELINYDTQSNMQLYTQFAQQLALKDKVDVVQAGITSASREAIRPIFDRFKTLYFYNTQYEGGVCDRNTFCTGTTPAQTVSKIVPYAMKNWGKKAYIVAADYNYGQITSKWMTKYTQEAGGSIAAVDFFPLDVTNFSSAISKIQNAGPDVVLSALVGANHVGFYRQWAAADMKGKIPVASSVFGLSNELRTLDQATTEGIVTAYGYYESVNTPQNKTFIEAMSKRFGNDAEISELGSATYEGIMLWAAAVKKAGSVERMKVIEALESKLSIEGPSGTVTMDPATHHTIRNAYLAKAHDRKWDIIDTFPDAPPEDTAAVCDLIKAPNTNKQFVVDVKM</sequence>
<evidence type="ECO:0000256" key="2">
    <source>
        <dbReference type="ARBA" id="ARBA00022448"/>
    </source>
</evidence>
<comment type="similarity">
    <text evidence="1">Belongs to the leucine-binding protein family.</text>
</comment>
<accession>A0A212S2U9</accession>
<protein>
    <submittedName>
        <fullName evidence="7">Amino acid/amide ABC transporter substrate-binding protein, HAAT family</fullName>
    </submittedName>
</protein>
<dbReference type="InterPro" id="IPR028082">
    <property type="entry name" value="Peripla_BP_I"/>
</dbReference>
<evidence type="ECO:0000256" key="5">
    <source>
        <dbReference type="SAM" id="SignalP"/>
    </source>
</evidence>
<feature type="chain" id="PRO_5013030244" evidence="5">
    <location>
        <begin position="20"/>
        <end position="416"/>
    </location>
</feature>
<keyword evidence="8" id="KW-1185">Reference proteome</keyword>
<keyword evidence="4" id="KW-0029">Amino-acid transport</keyword>
<keyword evidence="3 5" id="KW-0732">Signal</keyword>
<evidence type="ECO:0000256" key="1">
    <source>
        <dbReference type="ARBA" id="ARBA00010062"/>
    </source>
</evidence>
<evidence type="ECO:0000259" key="6">
    <source>
        <dbReference type="Pfam" id="PF13458"/>
    </source>
</evidence>
<dbReference type="PANTHER" id="PTHR47628">
    <property type="match status" value="1"/>
</dbReference>
<dbReference type="Proteomes" id="UP000197065">
    <property type="component" value="Unassembled WGS sequence"/>
</dbReference>
<dbReference type="InterPro" id="IPR028081">
    <property type="entry name" value="Leu-bd"/>
</dbReference>
<dbReference type="PROSITE" id="PS51318">
    <property type="entry name" value="TAT"/>
    <property type="match status" value="1"/>
</dbReference>
<dbReference type="PANTHER" id="PTHR47628:SF1">
    <property type="entry name" value="ALIPHATIC AMIDASE EXPRESSION-REGULATING PROTEIN"/>
    <property type="match status" value="1"/>
</dbReference>
<reference evidence="7 8" key="1">
    <citation type="submission" date="2017-06" db="EMBL/GenBank/DDBJ databases">
        <authorList>
            <person name="Kim H.J."/>
            <person name="Triplett B.A."/>
        </authorList>
    </citation>
    <scope>NUCLEOTIDE SEQUENCE [LARGE SCALE GENOMIC DNA]</scope>
    <source>
        <strain evidence="7 8">B29T1</strain>
    </source>
</reference>